<dbReference type="AlphaFoldDB" id="A0A0B8QHX3"/>
<dbReference type="PANTHER" id="PTHR36121:SF1">
    <property type="entry name" value="PROTEIN SXY"/>
    <property type="match status" value="1"/>
</dbReference>
<dbReference type="Proteomes" id="UP000031666">
    <property type="component" value="Unassembled WGS sequence"/>
</dbReference>
<dbReference type="InterPro" id="IPR007077">
    <property type="entry name" value="TfoX_C"/>
</dbReference>
<name>A0A0B8QHX3_9VIBR</name>
<reference evidence="3 4" key="2">
    <citation type="submission" date="2015-01" db="EMBL/GenBank/DDBJ databases">
        <authorList>
            <consortium name="NBRP consortium"/>
            <person name="Sawabe T."/>
            <person name="Meirelles P."/>
            <person name="Feng G."/>
            <person name="Sayaka M."/>
            <person name="Hattori M."/>
            <person name="Ohkuma M."/>
        </authorList>
    </citation>
    <scope>NUCLEOTIDE SEQUENCE [LARGE SCALE GENOMIC DNA]</scope>
    <source>
        <strain evidence="4">JCM 19241</strain>
    </source>
</reference>
<reference evidence="3 4" key="1">
    <citation type="submission" date="2015-01" db="EMBL/GenBank/DDBJ databases">
        <title>Vibrio sp. C94 JCM 19241 whole genome shotgun sequence.</title>
        <authorList>
            <person name="Sawabe T."/>
            <person name="Meirelles P."/>
            <person name="Feng G."/>
            <person name="Sayaka M."/>
            <person name="Hattori M."/>
            <person name="Ohkuma M."/>
        </authorList>
    </citation>
    <scope>NUCLEOTIDE SEQUENCE [LARGE SCALE GENOMIC DNA]</scope>
    <source>
        <strain evidence="4">JCM 19241</strain>
    </source>
</reference>
<evidence type="ECO:0000259" key="1">
    <source>
        <dbReference type="Pfam" id="PF04993"/>
    </source>
</evidence>
<accession>A0A0B8QHX3</accession>
<feature type="domain" description="TfoX N-terminal" evidence="1">
    <location>
        <begin position="13"/>
        <end position="105"/>
    </location>
</feature>
<dbReference type="InterPro" id="IPR007076">
    <property type="entry name" value="TfoX_N"/>
</dbReference>
<dbReference type="EMBL" id="BBSC01000006">
    <property type="protein sequence ID" value="GAM76682.1"/>
    <property type="molecule type" value="Genomic_DNA"/>
</dbReference>
<dbReference type="Pfam" id="PF04994">
    <property type="entry name" value="TfoX_C"/>
    <property type="match status" value="1"/>
</dbReference>
<evidence type="ECO:0000259" key="2">
    <source>
        <dbReference type="Pfam" id="PF04994"/>
    </source>
</evidence>
<sequence length="203" mass="23545">MNSNQDKQSKVVEYLRELDGISTHSMFGGIGYFQGDAMFLLVYDGKTYLRGGGELSEQFRQYQCQQFAFQKRIGCARVEYFEIDELFDAQSGDFEVLLKRSLAFAHQDKDCRGQCRRLRDLPNLQLSIERMLVRVGVCDIETLNNLGAACVFVRLKQIYGQDLSLNLLWKLEGALRQIHYTLLDHRVKNQLVNQINRNQLDSY</sequence>
<organism evidence="3 4">
    <name type="scientific">Vibrio ishigakensis</name>
    <dbReference type="NCBI Taxonomy" id="1481914"/>
    <lineage>
        <taxon>Bacteria</taxon>
        <taxon>Pseudomonadati</taxon>
        <taxon>Pseudomonadota</taxon>
        <taxon>Gammaproteobacteria</taxon>
        <taxon>Vibrionales</taxon>
        <taxon>Vibrionaceae</taxon>
        <taxon>Vibrio</taxon>
    </lineage>
</organism>
<gene>
    <name evidence="3" type="ORF">JCM19241_4219</name>
</gene>
<dbReference type="Pfam" id="PF04993">
    <property type="entry name" value="TfoX_N"/>
    <property type="match status" value="1"/>
</dbReference>
<dbReference type="SUPFAM" id="SSF159894">
    <property type="entry name" value="YgaC/TfoX-N like"/>
    <property type="match status" value="1"/>
</dbReference>
<dbReference type="InterPro" id="IPR047525">
    <property type="entry name" value="TfoX-like"/>
</dbReference>
<dbReference type="PANTHER" id="PTHR36121">
    <property type="entry name" value="PROTEIN SXY"/>
    <property type="match status" value="1"/>
</dbReference>
<evidence type="ECO:0000313" key="3">
    <source>
        <dbReference type="EMBL" id="GAM76682.1"/>
    </source>
</evidence>
<protein>
    <submittedName>
        <fullName evidence="3">Regulator of competence-specific genes</fullName>
    </submittedName>
</protein>
<dbReference type="STRING" id="1481914.JCM19241_4219"/>
<proteinExistence type="predicted"/>
<dbReference type="PIRSF" id="PIRSF028788">
    <property type="entry name" value="TfoX_Sxy"/>
    <property type="match status" value="1"/>
</dbReference>
<feature type="domain" description="TfoX C-terminal" evidence="2">
    <location>
        <begin position="116"/>
        <end position="194"/>
    </location>
</feature>
<evidence type="ECO:0000313" key="4">
    <source>
        <dbReference type="Proteomes" id="UP000031666"/>
    </source>
</evidence>
<dbReference type="Gene3D" id="3.30.1460.30">
    <property type="entry name" value="YgaC/TfoX-N like chaperone"/>
    <property type="match status" value="1"/>
</dbReference>
<dbReference type="GO" id="GO:0030420">
    <property type="term" value="P:establishment of competence for transformation"/>
    <property type="evidence" value="ECO:0007669"/>
    <property type="project" value="InterPro"/>
</dbReference>
<dbReference type="InterPro" id="IPR026256">
    <property type="entry name" value="TfoX-like_gammaprotbact"/>
</dbReference>
<dbReference type="Gene3D" id="1.10.150.20">
    <property type="entry name" value="5' to 3' exonuclease, C-terminal subdomain"/>
    <property type="match status" value="1"/>
</dbReference>
<comment type="caution">
    <text evidence="3">The sequence shown here is derived from an EMBL/GenBank/DDBJ whole genome shotgun (WGS) entry which is preliminary data.</text>
</comment>